<name>A0A7K1UCM8_9BACT</name>
<proteinExistence type="predicted"/>
<dbReference type="Proteomes" id="UP000461730">
    <property type="component" value="Unassembled WGS sequence"/>
</dbReference>
<evidence type="ECO:0000259" key="2">
    <source>
        <dbReference type="Pfam" id="PF13478"/>
    </source>
</evidence>
<dbReference type="PANTHER" id="PTHR30388">
    <property type="entry name" value="ALDEHYDE OXIDOREDUCTASE MOLYBDENUM COFACTOR ASSEMBLY PROTEIN"/>
    <property type="match status" value="1"/>
</dbReference>
<keyword evidence="4" id="KW-1185">Reference proteome</keyword>
<dbReference type="InterPro" id="IPR052698">
    <property type="entry name" value="MoCofactor_Util/Proc"/>
</dbReference>
<dbReference type="InterPro" id="IPR027051">
    <property type="entry name" value="XdhC_Rossmann_dom"/>
</dbReference>
<dbReference type="Pfam" id="PF13478">
    <property type="entry name" value="XdhC_C"/>
    <property type="match status" value="1"/>
</dbReference>
<feature type="domain" description="XdhC- CoxI" evidence="1">
    <location>
        <begin position="15"/>
        <end position="81"/>
    </location>
</feature>
<evidence type="ECO:0000313" key="4">
    <source>
        <dbReference type="Proteomes" id="UP000461730"/>
    </source>
</evidence>
<protein>
    <submittedName>
        <fullName evidence="3">XdhC/CoxI family protein</fullName>
    </submittedName>
</protein>
<gene>
    <name evidence="3" type="ORF">GO493_28065</name>
</gene>
<dbReference type="PANTHER" id="PTHR30388:SF6">
    <property type="entry name" value="XANTHINE DEHYDROGENASE SUBUNIT A-RELATED"/>
    <property type="match status" value="1"/>
</dbReference>
<dbReference type="EMBL" id="WRXN01000019">
    <property type="protein sequence ID" value="MVT12147.1"/>
    <property type="molecule type" value="Genomic_DNA"/>
</dbReference>
<dbReference type="Gene3D" id="3.40.50.720">
    <property type="entry name" value="NAD(P)-binding Rossmann-like Domain"/>
    <property type="match status" value="1"/>
</dbReference>
<accession>A0A7K1UCM8</accession>
<dbReference type="RefSeq" id="WP_157309561.1">
    <property type="nucleotide sequence ID" value="NZ_WRXN01000019.1"/>
</dbReference>
<organism evidence="3 4">
    <name type="scientific">Chitinophaga tropicalis</name>
    <dbReference type="NCBI Taxonomy" id="2683588"/>
    <lineage>
        <taxon>Bacteria</taxon>
        <taxon>Pseudomonadati</taxon>
        <taxon>Bacteroidota</taxon>
        <taxon>Chitinophagia</taxon>
        <taxon>Chitinophagales</taxon>
        <taxon>Chitinophagaceae</taxon>
        <taxon>Chitinophaga</taxon>
    </lineage>
</organism>
<evidence type="ECO:0000259" key="1">
    <source>
        <dbReference type="Pfam" id="PF02625"/>
    </source>
</evidence>
<sequence>MKEIADILTSFKLAQQAGKKVALATVVHVEGSSYRRPGARMLVTEDGQLTGAISGGCLEGDALKKALLAIMQQQNKLVTYDTTDEDDARLGVQLGCNGIVHILFEPIDPQAQHHALHLLEQAMEKRRDAVLVTLFRLSKAAEQPGTCLLYADGAFSGPLEEGALRTEIVNDALETMGNRQSLIRRYGDEKPALHGFIELLQPPVSLVIAGAGNDAIPLVEMAAILGWHTTVVDGRALYATPARFPRASRVIVTKAAEVPEKVAIDARTVFVLMTHNYNYDLALLEALLQAKEEVRYIGTLGPKKKLARMLDELAIKGISVTGEQRARIHGPVGLDIGAETSEEIALSVMAEIKSILSDRTGIPLREKDGPIHAL</sequence>
<comment type="caution">
    <text evidence="3">The sequence shown here is derived from an EMBL/GenBank/DDBJ whole genome shotgun (WGS) entry which is preliminary data.</text>
</comment>
<dbReference type="Pfam" id="PF02625">
    <property type="entry name" value="XdhC_CoxI"/>
    <property type="match status" value="1"/>
</dbReference>
<feature type="domain" description="XdhC Rossmann" evidence="2">
    <location>
        <begin position="206"/>
        <end position="352"/>
    </location>
</feature>
<dbReference type="AlphaFoldDB" id="A0A7K1UCM8"/>
<evidence type="ECO:0000313" key="3">
    <source>
        <dbReference type="EMBL" id="MVT12147.1"/>
    </source>
</evidence>
<reference evidence="3 4" key="1">
    <citation type="submission" date="2019-12" db="EMBL/GenBank/DDBJ databases">
        <title>Chitinophaga sp. strain ysch24 (GDMCC 1.1355), whole genome shotgun sequence.</title>
        <authorList>
            <person name="Zhang X."/>
        </authorList>
    </citation>
    <scope>NUCLEOTIDE SEQUENCE [LARGE SCALE GENOMIC DNA]</scope>
    <source>
        <strain evidence="4">ysch24</strain>
    </source>
</reference>
<dbReference type="InterPro" id="IPR003777">
    <property type="entry name" value="XdhC_CoxI"/>
</dbReference>